<dbReference type="AlphaFoldDB" id="A0A8E2DP22"/>
<evidence type="ECO:0000313" key="2">
    <source>
        <dbReference type="EMBL" id="OCH92653.1"/>
    </source>
</evidence>
<evidence type="ECO:0000256" key="1">
    <source>
        <dbReference type="SAM" id="MobiDB-lite"/>
    </source>
</evidence>
<dbReference type="EMBL" id="KV722366">
    <property type="protein sequence ID" value="OCH92653.1"/>
    <property type="molecule type" value="Genomic_DNA"/>
</dbReference>
<name>A0A8E2DP22_9APHY</name>
<feature type="compositionally biased region" description="Pro residues" evidence="1">
    <location>
        <begin position="1"/>
        <end position="11"/>
    </location>
</feature>
<feature type="compositionally biased region" description="Basic and acidic residues" evidence="1">
    <location>
        <begin position="43"/>
        <end position="53"/>
    </location>
</feature>
<accession>A0A8E2DP22</accession>
<evidence type="ECO:0000313" key="3">
    <source>
        <dbReference type="Proteomes" id="UP000250043"/>
    </source>
</evidence>
<keyword evidence="3" id="KW-1185">Reference proteome</keyword>
<organism evidence="2 3">
    <name type="scientific">Obba rivulosa</name>
    <dbReference type="NCBI Taxonomy" id="1052685"/>
    <lineage>
        <taxon>Eukaryota</taxon>
        <taxon>Fungi</taxon>
        <taxon>Dikarya</taxon>
        <taxon>Basidiomycota</taxon>
        <taxon>Agaricomycotina</taxon>
        <taxon>Agaricomycetes</taxon>
        <taxon>Polyporales</taxon>
        <taxon>Gelatoporiaceae</taxon>
        <taxon>Obba</taxon>
    </lineage>
</organism>
<dbReference type="OrthoDB" id="3227715at2759"/>
<protein>
    <submittedName>
        <fullName evidence="2">Uncharacterized protein</fullName>
    </submittedName>
</protein>
<feature type="region of interest" description="Disordered" evidence="1">
    <location>
        <begin position="1"/>
        <end position="24"/>
    </location>
</feature>
<feature type="region of interest" description="Disordered" evidence="1">
    <location>
        <begin position="43"/>
        <end position="62"/>
    </location>
</feature>
<sequence length="138" mass="15724">YAAPVLRPPSPTSSIGTEYGEDETSLEDRELSWQEFERKCEEKAGINKPRQDEELGNQEPLLIPRPKTAVEEKILFDRVMTNLREKVRQLEEDELFEETMLRGSQVGQEQQPSSDDLDDILRGLMTIPVGSQSHAGMH</sequence>
<reference evidence="2 3" key="1">
    <citation type="submission" date="2016-07" db="EMBL/GenBank/DDBJ databases">
        <title>Draft genome of the white-rot fungus Obba rivulosa 3A-2.</title>
        <authorList>
            <consortium name="DOE Joint Genome Institute"/>
            <person name="Miettinen O."/>
            <person name="Riley R."/>
            <person name="Acob R."/>
            <person name="Barry K."/>
            <person name="Cullen D."/>
            <person name="De Vries R."/>
            <person name="Hainaut M."/>
            <person name="Hatakka A."/>
            <person name="Henrissat B."/>
            <person name="Hilden K."/>
            <person name="Kuo R."/>
            <person name="Labutti K."/>
            <person name="Lipzen A."/>
            <person name="Makela M.R."/>
            <person name="Sandor L."/>
            <person name="Spatafora J.W."/>
            <person name="Grigoriev I.V."/>
            <person name="Hibbett D.S."/>
        </authorList>
    </citation>
    <scope>NUCLEOTIDE SEQUENCE [LARGE SCALE GENOMIC DNA]</scope>
    <source>
        <strain evidence="2 3">3A-2</strain>
    </source>
</reference>
<proteinExistence type="predicted"/>
<dbReference type="Proteomes" id="UP000250043">
    <property type="component" value="Unassembled WGS sequence"/>
</dbReference>
<feature type="non-terminal residue" evidence="2">
    <location>
        <position position="138"/>
    </location>
</feature>
<feature type="non-terminal residue" evidence="2">
    <location>
        <position position="1"/>
    </location>
</feature>
<gene>
    <name evidence="2" type="ORF">OBBRIDRAFT_714304</name>
</gene>